<dbReference type="Pfam" id="PF15956">
    <property type="entry name" value="DUF4760"/>
    <property type="match status" value="1"/>
</dbReference>
<keyword evidence="1" id="KW-1133">Transmembrane helix</keyword>
<name>A0ABV5U0P2_9PSEU</name>
<protein>
    <submittedName>
        <fullName evidence="2">Uncharacterized protein</fullName>
    </submittedName>
</protein>
<evidence type="ECO:0000313" key="3">
    <source>
        <dbReference type="Proteomes" id="UP001589535"/>
    </source>
</evidence>
<proteinExistence type="predicted"/>
<keyword evidence="3" id="KW-1185">Reference proteome</keyword>
<keyword evidence="1" id="KW-0472">Membrane</keyword>
<dbReference type="InterPro" id="IPR031876">
    <property type="entry name" value="DUF4760"/>
</dbReference>
<dbReference type="EMBL" id="JBHMBK010000007">
    <property type="protein sequence ID" value="MFB9684943.1"/>
    <property type="molecule type" value="Genomic_DNA"/>
</dbReference>
<feature type="transmembrane region" description="Helical" evidence="1">
    <location>
        <begin position="6"/>
        <end position="24"/>
    </location>
</feature>
<keyword evidence="1" id="KW-0812">Transmembrane</keyword>
<dbReference type="Proteomes" id="UP001589535">
    <property type="component" value="Unassembled WGS sequence"/>
</dbReference>
<comment type="caution">
    <text evidence="2">The sequence shown here is derived from an EMBL/GenBank/DDBJ whole genome shotgun (WGS) entry which is preliminary data.</text>
</comment>
<dbReference type="RefSeq" id="WP_378192140.1">
    <property type="nucleotide sequence ID" value="NZ_JBHMBK010000007.1"/>
</dbReference>
<organism evidence="2 3">
    <name type="scientific">Amycolatopsis plumensis</name>
    <dbReference type="NCBI Taxonomy" id="236508"/>
    <lineage>
        <taxon>Bacteria</taxon>
        <taxon>Bacillati</taxon>
        <taxon>Actinomycetota</taxon>
        <taxon>Actinomycetes</taxon>
        <taxon>Pseudonocardiales</taxon>
        <taxon>Pseudonocardiaceae</taxon>
        <taxon>Amycolatopsis</taxon>
    </lineage>
</organism>
<feature type="transmembrane region" description="Helical" evidence="1">
    <location>
        <begin position="85"/>
        <end position="104"/>
    </location>
</feature>
<evidence type="ECO:0000313" key="2">
    <source>
        <dbReference type="EMBL" id="MFB9684943.1"/>
    </source>
</evidence>
<gene>
    <name evidence="2" type="ORF">ACFFTO_12185</name>
</gene>
<sequence length="190" mass="21304">MMNILVSWISLMASIGAVGVAIWATRRNSRSLLKANSLRVTTEIFQQVRSVEFRGHLTTVLAGIDEEPSEREGIEALSSKYRDSVYTVCYLFDYLGVLLAFGMIEKDVIVSALGTHIMRVWYLLQPYIVAERVYRERVCPVDAPVGFLVYFEYLVVLVRKSGGRNASEVIVRRLGIPHFETPAATGAART</sequence>
<reference evidence="2 3" key="1">
    <citation type="submission" date="2024-09" db="EMBL/GenBank/DDBJ databases">
        <authorList>
            <person name="Sun Q."/>
            <person name="Mori K."/>
        </authorList>
    </citation>
    <scope>NUCLEOTIDE SEQUENCE [LARGE SCALE GENOMIC DNA]</scope>
    <source>
        <strain evidence="2 3">JCM 13852</strain>
    </source>
</reference>
<evidence type="ECO:0000256" key="1">
    <source>
        <dbReference type="SAM" id="Phobius"/>
    </source>
</evidence>
<accession>A0ABV5U0P2</accession>